<dbReference type="GO" id="GO:0033962">
    <property type="term" value="P:P-body assembly"/>
    <property type="evidence" value="ECO:0007669"/>
    <property type="project" value="TreeGrafter"/>
</dbReference>
<evidence type="ECO:0000256" key="7">
    <source>
        <dbReference type="SAM" id="Coils"/>
    </source>
</evidence>
<dbReference type="GO" id="GO:0005634">
    <property type="term" value="C:nucleus"/>
    <property type="evidence" value="ECO:0007669"/>
    <property type="project" value="UniProtKB-SubCell"/>
</dbReference>
<feature type="compositionally biased region" description="Basic and acidic residues" evidence="8">
    <location>
        <begin position="888"/>
        <end position="904"/>
    </location>
</feature>
<feature type="compositionally biased region" description="Low complexity" evidence="8">
    <location>
        <begin position="465"/>
        <end position="509"/>
    </location>
</feature>
<dbReference type="InParanoid" id="A0A194RQ96"/>
<dbReference type="PANTHER" id="PTHR21551">
    <property type="entry name" value="TOPOISOMERASE II-ASSOCIATED PROTEIN PAT1"/>
    <property type="match status" value="1"/>
</dbReference>
<dbReference type="Proteomes" id="UP000053240">
    <property type="component" value="Unassembled WGS sequence"/>
</dbReference>
<keyword evidence="7" id="KW-0175">Coiled coil</keyword>
<feature type="compositionally biased region" description="Polar residues" evidence="8">
    <location>
        <begin position="510"/>
        <end position="520"/>
    </location>
</feature>
<dbReference type="InterPro" id="IPR019167">
    <property type="entry name" value="PAT1_dom"/>
</dbReference>
<dbReference type="PANTHER" id="PTHR21551:SF0">
    <property type="entry name" value="PROTEIN ASSOCIATED WITH TOPO II RELATED-1, ISOFORM A"/>
    <property type="match status" value="1"/>
</dbReference>
<evidence type="ECO:0000256" key="4">
    <source>
        <dbReference type="ARBA" id="ARBA00022490"/>
    </source>
</evidence>
<dbReference type="STRING" id="76193.A0A194RQ96"/>
<feature type="region of interest" description="Disordered" evidence="8">
    <location>
        <begin position="462"/>
        <end position="520"/>
    </location>
</feature>
<evidence type="ECO:0000259" key="9">
    <source>
        <dbReference type="Pfam" id="PF09770"/>
    </source>
</evidence>
<comment type="subcellular location">
    <subcellularLocation>
        <location evidence="2">Cytoplasm</location>
        <location evidence="2">P-body</location>
    </subcellularLocation>
    <subcellularLocation>
        <location evidence="1">Nucleus</location>
    </subcellularLocation>
</comment>
<feature type="region of interest" description="Disordered" evidence="8">
    <location>
        <begin position="1"/>
        <end position="42"/>
    </location>
</feature>
<gene>
    <name evidence="10" type="ORF">RR48_06522</name>
</gene>
<evidence type="ECO:0000313" key="11">
    <source>
        <dbReference type="Proteomes" id="UP000053240"/>
    </source>
</evidence>
<keyword evidence="6" id="KW-0539">Nucleus</keyword>
<evidence type="ECO:0000313" key="10">
    <source>
        <dbReference type="EMBL" id="KPJ19662.1"/>
    </source>
</evidence>
<dbReference type="InterPro" id="IPR039900">
    <property type="entry name" value="Pat1-like"/>
</dbReference>
<evidence type="ECO:0000256" key="5">
    <source>
        <dbReference type="ARBA" id="ARBA00022884"/>
    </source>
</evidence>
<keyword evidence="4" id="KW-0963">Cytoplasm</keyword>
<feature type="domain" description="mRNA decay factor PAT1" evidence="9">
    <location>
        <begin position="670"/>
        <end position="860"/>
    </location>
</feature>
<dbReference type="Pfam" id="PF09770">
    <property type="entry name" value="PAT1"/>
    <property type="match status" value="1"/>
</dbReference>
<evidence type="ECO:0000256" key="3">
    <source>
        <dbReference type="ARBA" id="ARBA00009138"/>
    </source>
</evidence>
<reference evidence="10 11" key="1">
    <citation type="journal article" date="2015" name="Nat. Commun.">
        <title>Outbred genome sequencing and CRISPR/Cas9 gene editing in butterflies.</title>
        <authorList>
            <person name="Li X."/>
            <person name="Fan D."/>
            <person name="Zhang W."/>
            <person name="Liu G."/>
            <person name="Zhang L."/>
            <person name="Zhao L."/>
            <person name="Fang X."/>
            <person name="Chen L."/>
            <person name="Dong Y."/>
            <person name="Chen Y."/>
            <person name="Ding Y."/>
            <person name="Zhao R."/>
            <person name="Feng M."/>
            <person name="Zhu Y."/>
            <person name="Feng Y."/>
            <person name="Jiang X."/>
            <person name="Zhu D."/>
            <person name="Xiang H."/>
            <person name="Feng X."/>
            <person name="Li S."/>
            <person name="Wang J."/>
            <person name="Zhang G."/>
            <person name="Kronforst M.R."/>
            <person name="Wang W."/>
        </authorList>
    </citation>
    <scope>NUCLEOTIDE SEQUENCE [LARGE SCALE GENOMIC DNA]</scope>
    <source>
        <strain evidence="10">Ya'a_city_454_Pm</strain>
        <tissue evidence="10">Whole body</tissue>
    </source>
</reference>
<accession>A0A194RQ96</accession>
<evidence type="ECO:0000256" key="6">
    <source>
        <dbReference type="ARBA" id="ARBA00023242"/>
    </source>
</evidence>
<dbReference type="FunCoup" id="A0A194RQ96">
    <property type="interactions" value="709"/>
</dbReference>
<feature type="region of interest" description="Disordered" evidence="8">
    <location>
        <begin position="884"/>
        <end position="904"/>
    </location>
</feature>
<comment type="similarity">
    <text evidence="3">Belongs to the PAT1 family.</text>
</comment>
<evidence type="ECO:0000256" key="8">
    <source>
        <dbReference type="SAM" id="MobiDB-lite"/>
    </source>
</evidence>
<dbReference type="GO" id="GO:0000290">
    <property type="term" value="P:deadenylation-dependent decapping of nuclear-transcribed mRNA"/>
    <property type="evidence" value="ECO:0007669"/>
    <property type="project" value="InterPro"/>
</dbReference>
<dbReference type="GO" id="GO:0000932">
    <property type="term" value="C:P-body"/>
    <property type="evidence" value="ECO:0007669"/>
    <property type="project" value="UniProtKB-SubCell"/>
</dbReference>
<organism evidence="10 11">
    <name type="scientific">Papilio machaon</name>
    <name type="common">Old World swallowtail butterfly</name>
    <dbReference type="NCBI Taxonomy" id="76193"/>
    <lineage>
        <taxon>Eukaryota</taxon>
        <taxon>Metazoa</taxon>
        <taxon>Ecdysozoa</taxon>
        <taxon>Arthropoda</taxon>
        <taxon>Hexapoda</taxon>
        <taxon>Insecta</taxon>
        <taxon>Pterygota</taxon>
        <taxon>Neoptera</taxon>
        <taxon>Endopterygota</taxon>
        <taxon>Lepidoptera</taxon>
        <taxon>Glossata</taxon>
        <taxon>Ditrysia</taxon>
        <taxon>Papilionoidea</taxon>
        <taxon>Papilionidae</taxon>
        <taxon>Papilioninae</taxon>
        <taxon>Papilio</taxon>
    </lineage>
</organism>
<feature type="region of interest" description="Disordered" evidence="8">
    <location>
        <begin position="538"/>
        <end position="566"/>
    </location>
</feature>
<feature type="coiled-coil region" evidence="7">
    <location>
        <begin position="848"/>
        <end position="877"/>
    </location>
</feature>
<evidence type="ECO:0000256" key="2">
    <source>
        <dbReference type="ARBA" id="ARBA00004201"/>
    </source>
</evidence>
<evidence type="ECO:0000256" key="1">
    <source>
        <dbReference type="ARBA" id="ARBA00004123"/>
    </source>
</evidence>
<keyword evidence="11" id="KW-1185">Reference proteome</keyword>
<dbReference type="GO" id="GO:0003723">
    <property type="term" value="F:RNA binding"/>
    <property type="evidence" value="ECO:0007669"/>
    <property type="project" value="UniProtKB-KW"/>
</dbReference>
<dbReference type="EMBL" id="KQ459875">
    <property type="protein sequence ID" value="KPJ19662.1"/>
    <property type="molecule type" value="Genomic_DNA"/>
</dbReference>
<feature type="region of interest" description="Disordered" evidence="8">
    <location>
        <begin position="714"/>
        <end position="758"/>
    </location>
</feature>
<protein>
    <submittedName>
        <fullName evidence="10">Protein PAT1-like 1</fullName>
    </submittedName>
</protein>
<keyword evidence="5" id="KW-0694">RNA-binding</keyword>
<dbReference type="AlphaFoldDB" id="A0A194RQ96"/>
<feature type="compositionally biased region" description="Polar residues" evidence="8">
    <location>
        <begin position="538"/>
        <end position="559"/>
    </location>
</feature>
<name>A0A194RQ96_PAPMA</name>
<proteinExistence type="inferred from homology"/>
<feature type="region of interest" description="Disordered" evidence="8">
    <location>
        <begin position="794"/>
        <end position="813"/>
    </location>
</feature>
<sequence length="1137" mass="127957">MADSFFGFNTSFPNLNDDEGGGGPSEDEYDALNDETFGQDSDELDWEVEHEQLAEQLESSRRHHAHVDDDNLQLEASLSKLVLDEPEPAHLSLGSSVWRHDLSFPTPAAPTPVPPLKNVCTVEELERQLRQGQVHHQLQQQQQQQVAFPTQNYYQQRFPTMILQRPPGLQAPVPLPFAPQQPTGHNNSQMSASLNKIVGQSGQMNQMSQGNQAMQNHMMQNVNSLGQNMSQMTQNTNQLSQNMNQIGQTINQMTQNNLFMQNNQLNPQFQNNQMGQTMMNQMQHNMQNVHQMSQSNQMLKNQMGQNMSQMDQTMAQMSQSMNQMNQMNQISQSMNPLGQNMNQNMNQMLSNGSQYGPGMNQFTHMLGQSRIPPPPGMGMQRQNFSPSMNQFNPNFRGPMTTNKSTEQQTQINQNMMMNQHLNNQQMVNQKIVKPVMNSQQMTQQNPQQVNSQQLANQQINMQHKNSQQMSLQQMNSQQMNAQQINAQQMNSQSINSQQINSQPMNSQMNPQQSNVKQMNQQINSKPANTQQMNMQHISPQLNSPQNKGNQSALKSVANQRNEKVQKSRVYNNTNTKMMTSQNLAKFLMQSTYPVLPYNSFHNASHHPMLNRGAVFTNNQFINNHPMFNNQRSNGTFNNVNRHMMNGEDSGAGAECGGGGGGGGGEVDEYAGLMTAREKQWLINIQMLQLNTGTPYIHDFYYTVFLERQANKEKEGVKEAHKANQQNHPFYSGGVKPETGRERHNSHRHNSSSEEAAPRQYVPTQFENSLGKLQCGSVTAPRKIIDVEVVSAEPASGRTSRAPSVASTTNPAEVPREVRRTKQLLLDIEALYVTLLRLEELNDPLAIANALILKEREEKQKQLEAAQKEAMENEAEDESNLFLKNIESVQRRPKQDSPKSESIDKRQVVNLAVSQKPAPVKNLLDEDREELLGRMFAALLHADRLPQILAVRKGRALVARFASRAPCGHVRMRALWARVLRALPHAARRDDGGLAALAPHYRRYIQNTTGWSAVLESCGILAETIDPARTPHALTTALTLSCVCAMVEKAASLVNTPEATSSERQWYKFLKSLARALKNTGLAVARPLQPLPDSKLLHHLKQLDSRSTVEILQRGRTTAEFADLTKADVSEQLVKHLC</sequence>
<feature type="compositionally biased region" description="Acidic residues" evidence="8">
    <location>
        <begin position="16"/>
        <end position="33"/>
    </location>
</feature>
<feature type="compositionally biased region" description="Polar residues" evidence="8">
    <location>
        <begin position="796"/>
        <end position="810"/>
    </location>
</feature>